<dbReference type="Gene3D" id="3.30.40.10">
    <property type="entry name" value="Zinc/RING finger domain, C3HC4 (zinc finger)"/>
    <property type="match status" value="1"/>
</dbReference>
<dbReference type="GO" id="GO:0008270">
    <property type="term" value="F:zinc ion binding"/>
    <property type="evidence" value="ECO:0007669"/>
    <property type="project" value="UniProtKB-KW"/>
</dbReference>
<evidence type="ECO:0000256" key="3">
    <source>
        <dbReference type="ARBA" id="ARBA00022833"/>
    </source>
</evidence>
<dbReference type="PANTHER" id="PTHR46158">
    <property type="entry name" value="OS02G0165000 PROTEIN"/>
    <property type="match status" value="1"/>
</dbReference>
<feature type="domain" description="RING-CH-type" evidence="5">
    <location>
        <begin position="293"/>
        <end position="339"/>
    </location>
</feature>
<feature type="compositionally biased region" description="Low complexity" evidence="4">
    <location>
        <begin position="191"/>
        <end position="201"/>
    </location>
</feature>
<reference evidence="6" key="2">
    <citation type="journal article" date="2024" name="Plant">
        <title>Genomic evolution and insights into agronomic trait innovations of Sesamum species.</title>
        <authorList>
            <person name="Miao H."/>
            <person name="Wang L."/>
            <person name="Qu L."/>
            <person name="Liu H."/>
            <person name="Sun Y."/>
            <person name="Le M."/>
            <person name="Wang Q."/>
            <person name="Wei S."/>
            <person name="Zheng Y."/>
            <person name="Lin W."/>
            <person name="Duan Y."/>
            <person name="Cao H."/>
            <person name="Xiong S."/>
            <person name="Wang X."/>
            <person name="Wei L."/>
            <person name="Li C."/>
            <person name="Ma Q."/>
            <person name="Ju M."/>
            <person name="Zhao R."/>
            <person name="Li G."/>
            <person name="Mu C."/>
            <person name="Tian Q."/>
            <person name="Mei H."/>
            <person name="Zhang T."/>
            <person name="Gao T."/>
            <person name="Zhang H."/>
        </authorList>
    </citation>
    <scope>NUCLEOTIDE SEQUENCE</scope>
    <source>
        <strain evidence="6">K16</strain>
    </source>
</reference>
<dbReference type="Proteomes" id="UP001289374">
    <property type="component" value="Unassembled WGS sequence"/>
</dbReference>
<dbReference type="InterPro" id="IPR013083">
    <property type="entry name" value="Znf_RING/FYVE/PHD"/>
</dbReference>
<dbReference type="EMBL" id="JACGWL010000004">
    <property type="protein sequence ID" value="KAK4404035.1"/>
    <property type="molecule type" value="Genomic_DNA"/>
</dbReference>
<comment type="caution">
    <text evidence="6">The sequence shown here is derived from an EMBL/GenBank/DDBJ whole genome shotgun (WGS) entry which is preliminary data.</text>
</comment>
<feature type="compositionally biased region" description="Basic and acidic residues" evidence="4">
    <location>
        <begin position="13"/>
        <end position="49"/>
    </location>
</feature>
<dbReference type="InterPro" id="IPR011016">
    <property type="entry name" value="Znf_RING-CH"/>
</dbReference>
<evidence type="ECO:0000256" key="1">
    <source>
        <dbReference type="ARBA" id="ARBA00022723"/>
    </source>
</evidence>
<keyword evidence="2" id="KW-0863">Zinc-finger</keyword>
<organism evidence="6 7">
    <name type="scientific">Sesamum angolense</name>
    <dbReference type="NCBI Taxonomy" id="2727404"/>
    <lineage>
        <taxon>Eukaryota</taxon>
        <taxon>Viridiplantae</taxon>
        <taxon>Streptophyta</taxon>
        <taxon>Embryophyta</taxon>
        <taxon>Tracheophyta</taxon>
        <taxon>Spermatophyta</taxon>
        <taxon>Magnoliopsida</taxon>
        <taxon>eudicotyledons</taxon>
        <taxon>Gunneridae</taxon>
        <taxon>Pentapetalae</taxon>
        <taxon>asterids</taxon>
        <taxon>lamiids</taxon>
        <taxon>Lamiales</taxon>
        <taxon>Pedaliaceae</taxon>
        <taxon>Sesamum</taxon>
    </lineage>
</organism>
<accession>A0AAE1X2F5</accession>
<feature type="region of interest" description="Disordered" evidence="4">
    <location>
        <begin position="118"/>
        <end position="203"/>
    </location>
</feature>
<evidence type="ECO:0000259" key="5">
    <source>
        <dbReference type="SMART" id="SM00744"/>
    </source>
</evidence>
<keyword evidence="3" id="KW-0862">Zinc</keyword>
<name>A0AAE1X2F5_9LAMI</name>
<keyword evidence="1" id="KW-0479">Metal-binding</keyword>
<feature type="region of interest" description="Disordered" evidence="4">
    <location>
        <begin position="1"/>
        <end position="68"/>
    </location>
</feature>
<reference evidence="6" key="1">
    <citation type="submission" date="2020-06" db="EMBL/GenBank/DDBJ databases">
        <authorList>
            <person name="Li T."/>
            <person name="Hu X."/>
            <person name="Zhang T."/>
            <person name="Song X."/>
            <person name="Zhang H."/>
            <person name="Dai N."/>
            <person name="Sheng W."/>
            <person name="Hou X."/>
            <person name="Wei L."/>
        </authorList>
    </citation>
    <scope>NUCLEOTIDE SEQUENCE</scope>
    <source>
        <strain evidence="6">K16</strain>
        <tissue evidence="6">Leaf</tissue>
    </source>
</reference>
<evidence type="ECO:0000256" key="2">
    <source>
        <dbReference type="ARBA" id="ARBA00022771"/>
    </source>
</evidence>
<dbReference type="PANTHER" id="PTHR46158:SF1">
    <property type="entry name" value="RING_U-BOX SUPERFAMILY PROTEIN"/>
    <property type="match status" value="1"/>
</dbReference>
<feature type="compositionally biased region" description="Basic and acidic residues" evidence="4">
    <location>
        <begin position="123"/>
        <end position="168"/>
    </location>
</feature>
<proteinExistence type="predicted"/>
<dbReference type="SMART" id="SM00744">
    <property type="entry name" value="RINGv"/>
    <property type="match status" value="1"/>
</dbReference>
<evidence type="ECO:0000256" key="4">
    <source>
        <dbReference type="SAM" id="MobiDB-lite"/>
    </source>
</evidence>
<dbReference type="AlphaFoldDB" id="A0AAE1X2F5"/>
<keyword evidence="7" id="KW-1185">Reference proteome</keyword>
<feature type="compositionally biased region" description="Basic residues" evidence="4">
    <location>
        <begin position="1"/>
        <end position="12"/>
    </location>
</feature>
<sequence>MIVMKNQHRRSRLYHEKGQDVGAKAKEEKNDHLHCKDEKSKVQDDDKSLSHPMPQQAKAKTKGALDDPLTGEEISSILTSNLSTKEKLSLLILSNLNEVEIPSETKNIDIEHSIESRAQGKIQHTETEVKKDVEDDLPSDDRKLRKIDERLSHSSPPQEEHAKVDDPNLKLTPDGKSQPLVYDRTKVDGPSSKLNSSSTSSRIEFKEKDQQYVEMEGKDEHDNGSIKCIHEAGSSFRSQRVHVEDCNVTLELKQDFVIASREPRNIKEVNDFTCYQNVIGREEDETIHREEVVCKYCYKNMIDEENVLKAKCKCKLTLIHEECATKWSVEKGNKCTACEEEIRNIHVTVVMASSLPSQTDVEKLDKPTSASTRYMSCVYSFDMDNDGLVS</sequence>
<evidence type="ECO:0000313" key="7">
    <source>
        <dbReference type="Proteomes" id="UP001289374"/>
    </source>
</evidence>
<evidence type="ECO:0000313" key="6">
    <source>
        <dbReference type="EMBL" id="KAK4404035.1"/>
    </source>
</evidence>
<protein>
    <recommendedName>
        <fullName evidence="5">RING-CH-type domain-containing protein</fullName>
    </recommendedName>
</protein>
<gene>
    <name evidence="6" type="ORF">Sango_0772100</name>
</gene>